<sequence>MGQESSSSQLFLSDIVIERTDDLSEARNLKEFWIFGIPAPAGDQCFPLVKTSPSEWEILGGCIEIGILIGARFKVQMMWMNLTASLGLRRVVTGASIPAANGLADRLNEDGGRLLGCFESSGDLSKLSEAISAHRRAVKLTHQGHESLPRRLSNLGVALINRFSRIGDIMDANGAISAQKMAVWLTPEGHSDLARQLFNLGCSFLHRYKRRGDYLDVAEAISAQQRAVQLTPHGHPEMPIRLSTLGHSLVVRFDHTGDVSDISQAVSVFQEVVRLTPPGRSGLNDLGCALNGRFSQTEDISDVNEAISVHQRAIQLTPQGHADMHRMLRNLGNAFSSRFNQTGELSDITEAISAQHEAANLTNDTDADLPGHLANLGAWLKSRYQKTGDPMDMFLALVTEERAVKLVPEGHHHQPAMLTSLGDSYRRFFRSRGNSDDLEKSIFNYKSAANCSFGSPHSKLKAAIYWAMLLNQHYPLSSEILPAFETALGIVASISGLGETVRGRYNQLQKSSGLALQAAAAACALNRADKALEWLEQGRCLVWNQLKNLRSPLDELESHDSALARGIQDIAMQLENAGSSRSLSNTSMSLTLSQRISAEDEARAHLKLARQWDDLLRTARTTPGFESFLMPLPCSTLLKHLPESGPVVVINIDDRRCDALALLAGADEPLHIPLPNFSIEKASRYRADLDSELASRHLRSRGVRPAHRRKTHEHSPTHRVLRGLWEEVVRPILDALRISKMTEASKELLPRLWWCPTGPLTFLPLHAAGIYRGSNPESVLDYVVSSYTPTVTALADRVKNRRSIDPKASGLFLTSQPNAPGASVIPGTMEEVKSIFDAAKKTGVRVLKLEGDEVSVDECLDHMRLFSSIHLACHASQNAAEPLQSRFLFHKGSLELATILKSNLKNAELAFLSACQTSTGDANISDEAVHLAAGMLAAGYRRVVATMWSIGDQSAQEVATRFYDYILSRRGETSGTTFDGSLSSYALHDSVQQLRHRLDNSEDSLLEWAPFVHFGY</sequence>
<evidence type="ECO:0000313" key="3">
    <source>
        <dbReference type="Proteomes" id="UP000521943"/>
    </source>
</evidence>
<dbReference type="AlphaFoldDB" id="A0A8H6M8K2"/>
<organism evidence="2 3">
    <name type="scientific">Ephemerocybe angulata</name>
    <dbReference type="NCBI Taxonomy" id="980116"/>
    <lineage>
        <taxon>Eukaryota</taxon>
        <taxon>Fungi</taxon>
        <taxon>Dikarya</taxon>
        <taxon>Basidiomycota</taxon>
        <taxon>Agaricomycotina</taxon>
        <taxon>Agaricomycetes</taxon>
        <taxon>Agaricomycetidae</taxon>
        <taxon>Agaricales</taxon>
        <taxon>Agaricineae</taxon>
        <taxon>Psathyrellaceae</taxon>
        <taxon>Ephemerocybe</taxon>
    </lineage>
</organism>
<comment type="caution">
    <text evidence="2">The sequence shown here is derived from an EMBL/GenBank/DDBJ whole genome shotgun (WGS) entry which is preliminary data.</text>
</comment>
<feature type="domain" description="CHAT" evidence="1">
    <location>
        <begin position="719"/>
        <end position="1015"/>
    </location>
</feature>
<evidence type="ECO:0000259" key="1">
    <source>
        <dbReference type="Pfam" id="PF12770"/>
    </source>
</evidence>
<evidence type="ECO:0000313" key="2">
    <source>
        <dbReference type="EMBL" id="KAF6755132.1"/>
    </source>
</evidence>
<accession>A0A8H6M8K2</accession>
<dbReference type="InterPro" id="IPR024983">
    <property type="entry name" value="CHAT_dom"/>
</dbReference>
<proteinExistence type="predicted"/>
<dbReference type="Pfam" id="PF12770">
    <property type="entry name" value="CHAT"/>
    <property type="match status" value="1"/>
</dbReference>
<keyword evidence="3" id="KW-1185">Reference proteome</keyword>
<reference evidence="2 3" key="1">
    <citation type="submission" date="2020-07" db="EMBL/GenBank/DDBJ databases">
        <title>Comparative genomics of pyrophilous fungi reveals a link between fire events and developmental genes.</title>
        <authorList>
            <consortium name="DOE Joint Genome Institute"/>
            <person name="Steindorff A.S."/>
            <person name="Carver A."/>
            <person name="Calhoun S."/>
            <person name="Stillman K."/>
            <person name="Liu H."/>
            <person name="Lipzen A."/>
            <person name="Pangilinan J."/>
            <person name="Labutti K."/>
            <person name="Bruns T.D."/>
            <person name="Grigoriev I.V."/>
        </authorList>
    </citation>
    <scope>NUCLEOTIDE SEQUENCE [LARGE SCALE GENOMIC DNA]</scope>
    <source>
        <strain evidence="2 3">CBS 144469</strain>
    </source>
</reference>
<dbReference type="PANTHER" id="PTHR19959:SF119">
    <property type="entry name" value="FUNGAL LIPASE-LIKE DOMAIN-CONTAINING PROTEIN"/>
    <property type="match status" value="1"/>
</dbReference>
<name>A0A8H6M8K2_9AGAR</name>
<protein>
    <submittedName>
        <fullName evidence="2">CHAT domain-containing protein</fullName>
    </submittedName>
</protein>
<dbReference type="OrthoDB" id="9991317at2759"/>
<dbReference type="Proteomes" id="UP000521943">
    <property type="component" value="Unassembled WGS sequence"/>
</dbReference>
<dbReference type="PANTHER" id="PTHR19959">
    <property type="entry name" value="KINESIN LIGHT CHAIN"/>
    <property type="match status" value="1"/>
</dbReference>
<gene>
    <name evidence="2" type="ORF">DFP72DRAFT_1045636</name>
</gene>
<dbReference type="InterPro" id="IPR011990">
    <property type="entry name" value="TPR-like_helical_dom_sf"/>
</dbReference>
<dbReference type="EMBL" id="JACGCI010000031">
    <property type="protein sequence ID" value="KAF6755132.1"/>
    <property type="molecule type" value="Genomic_DNA"/>
</dbReference>
<dbReference type="Gene3D" id="1.25.40.10">
    <property type="entry name" value="Tetratricopeptide repeat domain"/>
    <property type="match status" value="1"/>
</dbReference>